<feature type="transmembrane region" description="Helical" evidence="1">
    <location>
        <begin position="168"/>
        <end position="186"/>
    </location>
</feature>
<dbReference type="KEGG" id="amin:AUMI_113540"/>
<dbReference type="GeneID" id="80452546"/>
<dbReference type="OrthoDB" id="6463253at2"/>
<feature type="transmembrane region" description="Helical" evidence="1">
    <location>
        <begin position="237"/>
        <end position="255"/>
    </location>
</feature>
<dbReference type="PANTHER" id="PTHR34821:SF2">
    <property type="entry name" value="INNER MEMBRANE PROTEIN YDCZ"/>
    <property type="match status" value="1"/>
</dbReference>
<sequence>MTGHQHSSALPTWLALVVAFVAGCFMTTQARLNGELAVDLDNGFVAASISFGSGFVLLCLIMLVFKRGRQGYGRIVADIKQRTIPWWFTLAGCAGAGYVLSQSIVIGFTGVALFTVAFVAGLTIGSLLLDVWGIGPAGKRPLTLNRVLGAALGLVAVVVGVMGQPIQAEGLFLLVMPLIFGATVAWQQAANGRLTVSAGTPWSSTFINFGVGTGVLLIATAIRVVQTGFPTSFPSEWLLYAGGPIGIVFIAANAVVVRSIGVLLLSLGTIAGQLTMAIVFDSVNSHGHPLGLSTFAGTALIFVAVLVATLPKKHTAEHVA</sequence>
<feature type="transmembrane region" description="Helical" evidence="1">
    <location>
        <begin position="262"/>
        <end position="280"/>
    </location>
</feature>
<feature type="transmembrane region" description="Helical" evidence="1">
    <location>
        <begin position="111"/>
        <end position="132"/>
    </location>
</feature>
<keyword evidence="1" id="KW-1133">Transmembrane helix</keyword>
<dbReference type="InterPro" id="IPR006750">
    <property type="entry name" value="YdcZ"/>
</dbReference>
<dbReference type="AlphaFoldDB" id="A0A173LY40"/>
<dbReference type="RefSeq" id="WP_096382845.1">
    <property type="nucleotide sequence ID" value="NZ_AP017457.1"/>
</dbReference>
<feature type="transmembrane region" description="Helical" evidence="1">
    <location>
        <begin position="206"/>
        <end position="225"/>
    </location>
</feature>
<feature type="transmembrane region" description="Helical" evidence="1">
    <location>
        <begin position="44"/>
        <end position="65"/>
    </location>
</feature>
<proteinExistence type="predicted"/>
<dbReference type="Proteomes" id="UP000243847">
    <property type="component" value="Chromosome sequence1"/>
</dbReference>
<gene>
    <name evidence="2" type="ORF">AUMI_113540</name>
</gene>
<accession>A0A173LY40</accession>
<feature type="transmembrane region" description="Helical" evidence="1">
    <location>
        <begin position="86"/>
        <end position="105"/>
    </location>
</feature>
<feature type="transmembrane region" description="Helical" evidence="1">
    <location>
        <begin position="12"/>
        <end position="32"/>
    </location>
</feature>
<reference evidence="2 3" key="1">
    <citation type="journal article" date="2016" name="Genome Announc.">
        <title>Complete Genome Sequence of Aurantimicrobium minutum Type Strain KNCT, a Planktonic Ultramicrobacterium Isolated from River Water.</title>
        <authorList>
            <person name="Nakai R."/>
            <person name="Fujisawa T."/>
            <person name="Nakamura Y."/>
            <person name="Nishide H."/>
            <person name="Uchiyama I."/>
            <person name="Baba T."/>
            <person name="Toyoda A."/>
            <person name="Fujiyama A."/>
            <person name="Naganuma T."/>
            <person name="Niki H."/>
        </authorList>
    </citation>
    <scope>NUCLEOTIDE SEQUENCE [LARGE SCALE GENOMIC DNA]</scope>
    <source>
        <strain evidence="2 3">KNC</strain>
    </source>
</reference>
<dbReference type="PANTHER" id="PTHR34821">
    <property type="entry name" value="INNER MEMBRANE PROTEIN YDCZ"/>
    <property type="match status" value="1"/>
</dbReference>
<dbReference type="GO" id="GO:0005886">
    <property type="term" value="C:plasma membrane"/>
    <property type="evidence" value="ECO:0007669"/>
    <property type="project" value="TreeGrafter"/>
</dbReference>
<dbReference type="Pfam" id="PF04657">
    <property type="entry name" value="DMT_YdcZ"/>
    <property type="match status" value="2"/>
</dbReference>
<protein>
    <submittedName>
        <fullName evidence="2">Uncharacterized protein conserved in bacteria</fullName>
    </submittedName>
</protein>
<keyword evidence="1" id="KW-0812">Transmembrane</keyword>
<organism evidence="2 3">
    <name type="scientific">Aurantimicrobium minutum</name>
    <dbReference type="NCBI Taxonomy" id="708131"/>
    <lineage>
        <taxon>Bacteria</taxon>
        <taxon>Bacillati</taxon>
        <taxon>Actinomycetota</taxon>
        <taxon>Actinomycetes</taxon>
        <taxon>Micrococcales</taxon>
        <taxon>Microbacteriaceae</taxon>
        <taxon>Aurantimicrobium</taxon>
    </lineage>
</organism>
<evidence type="ECO:0000313" key="3">
    <source>
        <dbReference type="Proteomes" id="UP000243847"/>
    </source>
</evidence>
<evidence type="ECO:0000313" key="2">
    <source>
        <dbReference type="EMBL" id="BAU99896.1"/>
    </source>
</evidence>
<feature type="transmembrane region" description="Helical" evidence="1">
    <location>
        <begin position="144"/>
        <end position="162"/>
    </location>
</feature>
<evidence type="ECO:0000256" key="1">
    <source>
        <dbReference type="SAM" id="Phobius"/>
    </source>
</evidence>
<name>A0A173LY40_9MICO</name>
<keyword evidence="1" id="KW-0472">Membrane</keyword>
<dbReference type="EMBL" id="AP017457">
    <property type="protein sequence ID" value="BAU99896.1"/>
    <property type="molecule type" value="Genomic_DNA"/>
</dbReference>
<feature type="transmembrane region" description="Helical" evidence="1">
    <location>
        <begin position="292"/>
        <end position="310"/>
    </location>
</feature>